<feature type="compositionally biased region" description="Polar residues" evidence="6">
    <location>
        <begin position="1"/>
        <end position="16"/>
    </location>
</feature>
<dbReference type="Pfam" id="PF00069">
    <property type="entry name" value="Pkinase"/>
    <property type="match status" value="1"/>
</dbReference>
<feature type="compositionally biased region" description="Acidic residues" evidence="6">
    <location>
        <begin position="22"/>
        <end position="55"/>
    </location>
</feature>
<dbReference type="InterPro" id="IPR000719">
    <property type="entry name" value="Prot_kinase_dom"/>
</dbReference>
<accession>A0ABD3MMC4</accession>
<name>A0ABD3MMC4_9STRA</name>
<dbReference type="PANTHER" id="PTHR48016">
    <property type="entry name" value="MAP KINASE KINASE KINASE SSK2-RELATED-RELATED"/>
    <property type="match status" value="1"/>
</dbReference>
<comment type="caution">
    <text evidence="8">The sequence shown here is derived from an EMBL/GenBank/DDBJ whole genome shotgun (WGS) entry which is preliminary data.</text>
</comment>
<dbReference type="PROSITE" id="PS50011">
    <property type="entry name" value="PROTEIN_KINASE_DOM"/>
    <property type="match status" value="1"/>
</dbReference>
<dbReference type="SMART" id="SM00220">
    <property type="entry name" value="S_TKc"/>
    <property type="match status" value="1"/>
</dbReference>
<keyword evidence="2 5" id="KW-0547">Nucleotide-binding</keyword>
<protein>
    <recommendedName>
        <fullName evidence="7">Protein kinase domain-containing protein</fullName>
    </recommendedName>
</protein>
<dbReference type="GO" id="GO:0016301">
    <property type="term" value="F:kinase activity"/>
    <property type="evidence" value="ECO:0007669"/>
    <property type="project" value="UniProtKB-KW"/>
</dbReference>
<feature type="domain" description="Protein kinase" evidence="7">
    <location>
        <begin position="387"/>
        <end position="655"/>
    </location>
</feature>
<dbReference type="Proteomes" id="UP001530315">
    <property type="component" value="Unassembled WGS sequence"/>
</dbReference>
<evidence type="ECO:0000259" key="7">
    <source>
        <dbReference type="PROSITE" id="PS50011"/>
    </source>
</evidence>
<evidence type="ECO:0000256" key="2">
    <source>
        <dbReference type="ARBA" id="ARBA00022741"/>
    </source>
</evidence>
<evidence type="ECO:0000256" key="1">
    <source>
        <dbReference type="ARBA" id="ARBA00022679"/>
    </source>
</evidence>
<evidence type="ECO:0000256" key="5">
    <source>
        <dbReference type="PROSITE-ProRule" id="PRU10141"/>
    </source>
</evidence>
<sequence>MSRSYPATGDIESQSCDQSYNDNDDEGDDYESEDEDYSVDAESSDSDDEFEFESDESAKKQGNKGRQKAVGGRAVNAGICDDGSGGEEDVILYKDPGTSSTSQLRECKKTLSYILNDENESANDDLVKDSSPPVEPSTSEMYDIVDRLFSEADKDTVTVKDILQSVANHFYLPKVEKRMKKLIKSRLTDLIQGNVELEFGRKGDNLEGTNEPSFFEVASADEGDGYGAEVVLCGEAEVIPQLTVDDDVMQDDGCEEDEHKKNVSVENAKCILGPLLKFNASCDGEQNMPSWAAVDDLLQQKNDQQSVSSEFKAISAANYCSSPKSATSAEEDANDVSIMSGTVFKNLSPDFSVNSKTPNRNLDDTMSMSNSFGDSIKSRNLIEKGKWSLGSQIGVGSFGRVYTGLNAINGSIMAVKVLHIPSENKRAIVEDIQREIDLMKSLKHPNIVRYLGAEVDNSKNILNIFQEWAPGGSISALLKRFGPFSITVVKSYLIQILKGLDYLHSHGIIHRDIKGGNILVSNDGTIKLADFGASKRVEEFCAVSDEMEMTMRGTPYFMAPEVFEEKYGSKADIWSVGGCIYQMLTGSPPWKSMGFKSPIALFIHLKSHDRPPKLPELNDCSDLEYSLLEKILTVCFQRDPSKRPSASAILSHTFLKNNIDHNPKSPNMTTINAMEGPSLSQSPRRAHFGENPESVFKSPLNQIPEHEELSKSLSDSLCYSLSLQSPLPKVQTRTVLDTSSWPDWAKRRNKENTGRAADMNTQKGINPYAKKTPFSKKDLNMM</sequence>
<dbReference type="PROSITE" id="PS00108">
    <property type="entry name" value="PROTEIN_KINASE_ST"/>
    <property type="match status" value="1"/>
</dbReference>
<evidence type="ECO:0000256" key="3">
    <source>
        <dbReference type="ARBA" id="ARBA00022777"/>
    </source>
</evidence>
<keyword evidence="1" id="KW-0808">Transferase</keyword>
<evidence type="ECO:0000313" key="8">
    <source>
        <dbReference type="EMBL" id="KAL3761670.1"/>
    </source>
</evidence>
<keyword evidence="3" id="KW-0418">Kinase</keyword>
<feature type="binding site" evidence="5">
    <location>
        <position position="416"/>
    </location>
    <ligand>
        <name>ATP</name>
        <dbReference type="ChEBI" id="CHEBI:30616"/>
    </ligand>
</feature>
<dbReference type="CDD" id="cd06606">
    <property type="entry name" value="STKc_MAPKKK"/>
    <property type="match status" value="1"/>
</dbReference>
<dbReference type="GO" id="GO:0005524">
    <property type="term" value="F:ATP binding"/>
    <property type="evidence" value="ECO:0007669"/>
    <property type="project" value="UniProtKB-UniRule"/>
</dbReference>
<gene>
    <name evidence="8" type="ORF">ACHAW5_002650</name>
</gene>
<feature type="region of interest" description="Disordered" evidence="6">
    <location>
        <begin position="1"/>
        <end position="87"/>
    </location>
</feature>
<organism evidence="8 9">
    <name type="scientific">Stephanodiscus triporus</name>
    <dbReference type="NCBI Taxonomy" id="2934178"/>
    <lineage>
        <taxon>Eukaryota</taxon>
        <taxon>Sar</taxon>
        <taxon>Stramenopiles</taxon>
        <taxon>Ochrophyta</taxon>
        <taxon>Bacillariophyta</taxon>
        <taxon>Coscinodiscophyceae</taxon>
        <taxon>Thalassiosirophycidae</taxon>
        <taxon>Stephanodiscales</taxon>
        <taxon>Stephanodiscaceae</taxon>
        <taxon>Stephanodiscus</taxon>
    </lineage>
</organism>
<evidence type="ECO:0000256" key="4">
    <source>
        <dbReference type="ARBA" id="ARBA00022840"/>
    </source>
</evidence>
<keyword evidence="9" id="KW-1185">Reference proteome</keyword>
<proteinExistence type="predicted"/>
<dbReference type="PROSITE" id="PS00107">
    <property type="entry name" value="PROTEIN_KINASE_ATP"/>
    <property type="match status" value="1"/>
</dbReference>
<dbReference type="InterPro" id="IPR017441">
    <property type="entry name" value="Protein_kinase_ATP_BS"/>
</dbReference>
<dbReference type="Gene3D" id="1.10.510.10">
    <property type="entry name" value="Transferase(Phosphotransferase) domain 1"/>
    <property type="match status" value="1"/>
</dbReference>
<dbReference type="PANTHER" id="PTHR48016:SF56">
    <property type="entry name" value="MAPKK KINASE"/>
    <property type="match status" value="1"/>
</dbReference>
<dbReference type="InterPro" id="IPR050538">
    <property type="entry name" value="MAP_kinase_kinase_kinase"/>
</dbReference>
<keyword evidence="4 5" id="KW-0067">ATP-binding</keyword>
<reference evidence="8 9" key="1">
    <citation type="submission" date="2024-10" db="EMBL/GenBank/DDBJ databases">
        <title>Updated reference genomes for cyclostephanoid diatoms.</title>
        <authorList>
            <person name="Roberts W.R."/>
            <person name="Alverson A.J."/>
        </authorList>
    </citation>
    <scope>NUCLEOTIDE SEQUENCE [LARGE SCALE GENOMIC DNA]</scope>
    <source>
        <strain evidence="8 9">AJA276-08</strain>
    </source>
</reference>
<dbReference type="InterPro" id="IPR011009">
    <property type="entry name" value="Kinase-like_dom_sf"/>
</dbReference>
<dbReference type="SUPFAM" id="SSF56112">
    <property type="entry name" value="Protein kinase-like (PK-like)"/>
    <property type="match status" value="1"/>
</dbReference>
<evidence type="ECO:0000256" key="6">
    <source>
        <dbReference type="SAM" id="MobiDB-lite"/>
    </source>
</evidence>
<dbReference type="EMBL" id="JALLAZ020001847">
    <property type="protein sequence ID" value="KAL3761670.1"/>
    <property type="molecule type" value="Genomic_DNA"/>
</dbReference>
<evidence type="ECO:0000313" key="9">
    <source>
        <dbReference type="Proteomes" id="UP001530315"/>
    </source>
</evidence>
<feature type="region of interest" description="Disordered" evidence="6">
    <location>
        <begin position="745"/>
        <end position="782"/>
    </location>
</feature>
<dbReference type="AlphaFoldDB" id="A0ABD3MMC4"/>
<dbReference type="InterPro" id="IPR008271">
    <property type="entry name" value="Ser/Thr_kinase_AS"/>
</dbReference>